<feature type="transmembrane region" description="Helical" evidence="6">
    <location>
        <begin position="115"/>
        <end position="136"/>
    </location>
</feature>
<evidence type="ECO:0000256" key="2">
    <source>
        <dbReference type="ARBA" id="ARBA00007524"/>
    </source>
</evidence>
<gene>
    <name evidence="7" type="primary">tspO</name>
</gene>
<organism evidence="7">
    <name type="scientific">Heliobacterium mobile</name>
    <name type="common">Heliobacillus mobilis</name>
    <dbReference type="NCBI Taxonomy" id="28064"/>
    <lineage>
        <taxon>Bacteria</taxon>
        <taxon>Bacillati</taxon>
        <taxon>Bacillota</taxon>
        <taxon>Clostridia</taxon>
        <taxon>Eubacteriales</taxon>
        <taxon>Heliobacteriaceae</taxon>
        <taxon>Heliobacterium</taxon>
    </lineage>
</organism>
<dbReference type="PANTHER" id="PTHR10057:SF0">
    <property type="entry name" value="TRANSLOCATOR PROTEIN"/>
    <property type="match status" value="1"/>
</dbReference>
<protein>
    <submittedName>
        <fullName evidence="7">Peripheral-type benzodiazepine receptor TspO</fullName>
    </submittedName>
</protein>
<feature type="transmembrane region" description="Helical" evidence="6">
    <location>
        <begin position="58"/>
        <end position="77"/>
    </location>
</feature>
<accession>Q9ZGF6</accession>
<dbReference type="AlphaFoldDB" id="Q9ZGF6"/>
<comment type="similarity">
    <text evidence="2">Belongs to the TspO/BZRP family.</text>
</comment>
<keyword evidence="4 6" id="KW-1133">Transmembrane helix</keyword>
<evidence type="ECO:0000256" key="5">
    <source>
        <dbReference type="ARBA" id="ARBA00023136"/>
    </source>
</evidence>
<feature type="transmembrane region" description="Helical" evidence="6">
    <location>
        <begin position="89"/>
        <end position="109"/>
    </location>
</feature>
<sequence>MERWGSKMNVAINVLKLIASIIICQVASLIGAKFTIHPANIIWYAQLAKPAFNPTNDAFYPVWIVLYTLMGIALYLVWRKNLEQGEVKIALSLFSAQLLLNVLWSWVFFELQAPFYAFFEIILLAIVILSTVIAFYKQSELAAVLMMPYFLRVCYEAILNYYIWQMNP</sequence>
<dbReference type="PANTHER" id="PTHR10057">
    <property type="entry name" value="PERIPHERAL-TYPE BENZODIAZEPINE RECEPTOR"/>
    <property type="match status" value="1"/>
</dbReference>
<evidence type="ECO:0000256" key="6">
    <source>
        <dbReference type="SAM" id="Phobius"/>
    </source>
</evidence>
<dbReference type="Pfam" id="PF03073">
    <property type="entry name" value="TspO_MBR"/>
    <property type="match status" value="1"/>
</dbReference>
<feature type="transmembrane region" description="Helical" evidence="6">
    <location>
        <begin position="143"/>
        <end position="164"/>
    </location>
</feature>
<keyword evidence="5 6" id="KW-0472">Membrane</keyword>
<comment type="subcellular location">
    <subcellularLocation>
        <location evidence="1">Membrane</location>
        <topology evidence="1">Multi-pass membrane protein</topology>
    </subcellularLocation>
</comment>
<proteinExistence type="inferred from homology"/>
<evidence type="ECO:0000256" key="1">
    <source>
        <dbReference type="ARBA" id="ARBA00004141"/>
    </source>
</evidence>
<evidence type="ECO:0000256" key="4">
    <source>
        <dbReference type="ARBA" id="ARBA00022989"/>
    </source>
</evidence>
<dbReference type="EMBL" id="AF080002">
    <property type="protein sequence ID" value="AAC84022.1"/>
    <property type="molecule type" value="Genomic_DNA"/>
</dbReference>
<keyword evidence="7" id="KW-0675">Receptor</keyword>
<evidence type="ECO:0000256" key="3">
    <source>
        <dbReference type="ARBA" id="ARBA00022692"/>
    </source>
</evidence>
<dbReference type="Gene3D" id="1.20.1260.100">
    <property type="entry name" value="TspO/MBR protein"/>
    <property type="match status" value="1"/>
</dbReference>
<keyword evidence="3 6" id="KW-0812">Transmembrane</keyword>
<dbReference type="InterPro" id="IPR004307">
    <property type="entry name" value="TspO_MBR"/>
</dbReference>
<dbReference type="InterPro" id="IPR038330">
    <property type="entry name" value="TspO/MBR-related_sf"/>
</dbReference>
<dbReference type="PIRSF" id="PIRSF005859">
    <property type="entry name" value="PBR"/>
    <property type="match status" value="1"/>
</dbReference>
<reference evidence="7" key="1">
    <citation type="journal article" date="1998" name="Proc. Natl. Acad. Sci. U.S.A.">
        <title>Tracking molecular evolution of photosynthesis by characterization of a major photosynthesis gene cluster from Heliobacillus mobilis.</title>
        <authorList>
            <person name="Xiong J."/>
            <person name="Inoue K."/>
            <person name="Bauer C.E."/>
        </authorList>
    </citation>
    <scope>NUCLEOTIDE SEQUENCE</scope>
</reference>
<evidence type="ECO:0000313" key="7">
    <source>
        <dbReference type="EMBL" id="AAC84022.1"/>
    </source>
</evidence>
<dbReference type="GO" id="GO:0033013">
    <property type="term" value="P:tetrapyrrole metabolic process"/>
    <property type="evidence" value="ECO:0007669"/>
    <property type="project" value="UniProtKB-ARBA"/>
</dbReference>
<dbReference type="PIR" id="T31451">
    <property type="entry name" value="T31451"/>
</dbReference>
<dbReference type="FunFam" id="1.20.1260.100:FF:000001">
    <property type="entry name" value="translocator protein 2"/>
    <property type="match status" value="1"/>
</dbReference>
<dbReference type="GO" id="GO:0016020">
    <property type="term" value="C:membrane"/>
    <property type="evidence" value="ECO:0007669"/>
    <property type="project" value="UniProtKB-SubCell"/>
</dbReference>
<dbReference type="CDD" id="cd15904">
    <property type="entry name" value="TSPO_MBR"/>
    <property type="match status" value="1"/>
</dbReference>
<name>Q9ZGF6_HELMO</name>